<comment type="similarity">
    <text evidence="2 9">Belongs to the thioester dehydratase family. FabZ subfamily.</text>
</comment>
<dbReference type="Gene3D" id="3.10.129.10">
    <property type="entry name" value="Hotdog Thioesterase"/>
    <property type="match status" value="1"/>
</dbReference>
<feature type="active site" evidence="9">
    <location>
        <position position="54"/>
    </location>
</feature>
<keyword evidence="4 9" id="KW-0444">Lipid biosynthesis</keyword>
<dbReference type="FunFam" id="3.10.129.10:FF:000001">
    <property type="entry name" value="3-hydroxyacyl-[acyl-carrier-protein] dehydratase FabZ"/>
    <property type="match status" value="1"/>
</dbReference>
<dbReference type="KEGG" id="fes:HER31_11130"/>
<dbReference type="GO" id="GO:0009245">
    <property type="term" value="P:lipid A biosynthetic process"/>
    <property type="evidence" value="ECO:0007669"/>
    <property type="project" value="UniProtKB-UniRule"/>
</dbReference>
<dbReference type="RefSeq" id="WP_168660644.1">
    <property type="nucleotide sequence ID" value="NZ_CP051180.1"/>
</dbReference>
<dbReference type="Proteomes" id="UP000501602">
    <property type="component" value="Chromosome"/>
</dbReference>
<dbReference type="AlphaFoldDB" id="A0A6H1UEB4"/>
<organism evidence="10 11">
    <name type="scientific">Ferrimonas lipolytica</name>
    <dbReference type="NCBI Taxonomy" id="2724191"/>
    <lineage>
        <taxon>Bacteria</taxon>
        <taxon>Pseudomonadati</taxon>
        <taxon>Pseudomonadota</taxon>
        <taxon>Gammaproteobacteria</taxon>
        <taxon>Alteromonadales</taxon>
        <taxon>Ferrimonadaceae</taxon>
        <taxon>Ferrimonas</taxon>
    </lineage>
</organism>
<dbReference type="GO" id="GO:0006633">
    <property type="term" value="P:fatty acid biosynthetic process"/>
    <property type="evidence" value="ECO:0007669"/>
    <property type="project" value="UniProtKB-UniRule"/>
</dbReference>
<comment type="subcellular location">
    <subcellularLocation>
        <location evidence="1 9">Cytoplasm</location>
    </subcellularLocation>
</comment>
<evidence type="ECO:0000313" key="10">
    <source>
        <dbReference type="EMBL" id="QIZ77384.1"/>
    </source>
</evidence>
<dbReference type="EMBL" id="CP051180">
    <property type="protein sequence ID" value="QIZ77384.1"/>
    <property type="molecule type" value="Genomic_DNA"/>
</dbReference>
<evidence type="ECO:0000256" key="3">
    <source>
        <dbReference type="ARBA" id="ARBA00022490"/>
    </source>
</evidence>
<dbReference type="EC" id="4.2.1.59" evidence="9"/>
<evidence type="ECO:0000256" key="4">
    <source>
        <dbReference type="ARBA" id="ARBA00022516"/>
    </source>
</evidence>
<dbReference type="NCBIfam" id="TIGR01750">
    <property type="entry name" value="fabZ"/>
    <property type="match status" value="1"/>
</dbReference>
<dbReference type="PANTHER" id="PTHR30272">
    <property type="entry name" value="3-HYDROXYACYL-[ACYL-CARRIER-PROTEIN] DEHYDRATASE"/>
    <property type="match status" value="1"/>
</dbReference>
<dbReference type="SUPFAM" id="SSF54637">
    <property type="entry name" value="Thioesterase/thiol ester dehydrase-isomerase"/>
    <property type="match status" value="1"/>
</dbReference>
<evidence type="ECO:0000313" key="11">
    <source>
        <dbReference type="Proteomes" id="UP000501602"/>
    </source>
</evidence>
<dbReference type="PANTHER" id="PTHR30272:SF1">
    <property type="entry name" value="3-HYDROXYACYL-[ACYL-CARRIER-PROTEIN] DEHYDRATASE"/>
    <property type="match status" value="1"/>
</dbReference>
<dbReference type="GO" id="GO:0016020">
    <property type="term" value="C:membrane"/>
    <property type="evidence" value="ECO:0007669"/>
    <property type="project" value="GOC"/>
</dbReference>
<proteinExistence type="inferred from homology"/>
<evidence type="ECO:0000256" key="9">
    <source>
        <dbReference type="HAMAP-Rule" id="MF_00406"/>
    </source>
</evidence>
<keyword evidence="6 9" id="KW-0443">Lipid metabolism</keyword>
<accession>A0A6H1UEB4</accession>
<reference evidence="10 11" key="1">
    <citation type="submission" date="2020-04" db="EMBL/GenBank/DDBJ databases">
        <title>Ferrimonas sp. S7 isolated from sea water.</title>
        <authorList>
            <person name="Bae S.S."/>
            <person name="Baek K."/>
        </authorList>
    </citation>
    <scope>NUCLEOTIDE SEQUENCE [LARGE SCALE GENOMIC DNA]</scope>
    <source>
        <strain evidence="10 11">S7</strain>
    </source>
</reference>
<name>A0A6H1UEB4_9GAMM</name>
<evidence type="ECO:0000256" key="2">
    <source>
        <dbReference type="ARBA" id="ARBA00009174"/>
    </source>
</evidence>
<comment type="function">
    <text evidence="8 9">Involved in unsaturated fatty acids biosynthesis. Catalyzes the dehydration of short chain beta-hydroxyacyl-ACPs and long chain saturated and unsaturated beta-hydroxyacyl-ACPs.</text>
</comment>
<keyword evidence="7 9" id="KW-0456">Lyase</keyword>
<dbReference type="NCBIfam" id="NF000582">
    <property type="entry name" value="PRK00006.1"/>
    <property type="match status" value="1"/>
</dbReference>
<evidence type="ECO:0000256" key="5">
    <source>
        <dbReference type="ARBA" id="ARBA00022556"/>
    </source>
</evidence>
<evidence type="ECO:0000256" key="7">
    <source>
        <dbReference type="ARBA" id="ARBA00023239"/>
    </source>
</evidence>
<keyword evidence="3 9" id="KW-0963">Cytoplasm</keyword>
<comment type="catalytic activity">
    <reaction evidence="9">
        <text>a (3R)-hydroxyacyl-[ACP] = a (2E)-enoyl-[ACP] + H2O</text>
        <dbReference type="Rhea" id="RHEA:13097"/>
        <dbReference type="Rhea" id="RHEA-COMP:9925"/>
        <dbReference type="Rhea" id="RHEA-COMP:9945"/>
        <dbReference type="ChEBI" id="CHEBI:15377"/>
        <dbReference type="ChEBI" id="CHEBI:78784"/>
        <dbReference type="ChEBI" id="CHEBI:78827"/>
        <dbReference type="EC" id="4.2.1.59"/>
    </reaction>
</comment>
<dbReference type="HAMAP" id="MF_00406">
    <property type="entry name" value="FabZ"/>
    <property type="match status" value="1"/>
</dbReference>
<gene>
    <name evidence="9 10" type="primary">fabZ</name>
    <name evidence="10" type="ORF">HER31_11130</name>
</gene>
<keyword evidence="5 9" id="KW-0441">Lipid A biosynthesis</keyword>
<sequence>MSESMNSMEINEILEYLPHRHPFMLVDRVLDYTPGERLVARKNVSYNEPFFPGHFPQQPIMPGVLILEALAQASAILAFKTNGKQDNCLYLFAGIDNARFKRQVVPGDTLELEVVFQKERRGIGFFSARASVDGELAASCDLMCAKRETK</sequence>
<evidence type="ECO:0000256" key="8">
    <source>
        <dbReference type="ARBA" id="ARBA00025049"/>
    </source>
</evidence>
<evidence type="ECO:0000256" key="1">
    <source>
        <dbReference type="ARBA" id="ARBA00004496"/>
    </source>
</evidence>
<dbReference type="InterPro" id="IPR029069">
    <property type="entry name" value="HotDog_dom_sf"/>
</dbReference>
<protein>
    <recommendedName>
        <fullName evidence="9">3-hydroxyacyl-[acyl-carrier-protein] dehydratase FabZ</fullName>
        <ecNumber evidence="9">4.2.1.59</ecNumber>
    </recommendedName>
    <alternativeName>
        <fullName evidence="9">(3R)-hydroxymyristoyl-[acyl-carrier-protein] dehydratase</fullName>
        <shortName evidence="9">(3R)-hydroxymyristoyl-ACP dehydrase</shortName>
    </alternativeName>
    <alternativeName>
        <fullName evidence="9">Beta-hydroxyacyl-ACP dehydratase</fullName>
    </alternativeName>
</protein>
<dbReference type="InterPro" id="IPR013114">
    <property type="entry name" value="FabA_FabZ"/>
</dbReference>
<dbReference type="Pfam" id="PF07977">
    <property type="entry name" value="FabA"/>
    <property type="match status" value="1"/>
</dbReference>
<dbReference type="CDD" id="cd01288">
    <property type="entry name" value="FabZ"/>
    <property type="match status" value="1"/>
</dbReference>
<evidence type="ECO:0000256" key="6">
    <source>
        <dbReference type="ARBA" id="ARBA00023098"/>
    </source>
</evidence>
<dbReference type="InterPro" id="IPR010084">
    <property type="entry name" value="FabZ"/>
</dbReference>
<dbReference type="GO" id="GO:0005737">
    <property type="term" value="C:cytoplasm"/>
    <property type="evidence" value="ECO:0007669"/>
    <property type="project" value="UniProtKB-SubCell"/>
</dbReference>
<keyword evidence="11" id="KW-1185">Reference proteome</keyword>
<dbReference type="GO" id="GO:0019171">
    <property type="term" value="F:(3R)-hydroxyacyl-[acyl-carrier-protein] dehydratase activity"/>
    <property type="evidence" value="ECO:0007669"/>
    <property type="project" value="UniProtKB-EC"/>
</dbReference>